<dbReference type="GO" id="GO:0020037">
    <property type="term" value="F:heme binding"/>
    <property type="evidence" value="ECO:0007669"/>
    <property type="project" value="InterPro"/>
</dbReference>
<dbReference type="EMBL" id="JAPQKH010000006">
    <property type="protein sequence ID" value="KAJ5093371.1"/>
    <property type="molecule type" value="Genomic_DNA"/>
</dbReference>
<evidence type="ECO:0000256" key="7">
    <source>
        <dbReference type="ARBA" id="ARBA00023033"/>
    </source>
</evidence>
<evidence type="ECO:0008006" key="12">
    <source>
        <dbReference type="Google" id="ProtNLM"/>
    </source>
</evidence>
<dbReference type="PRINTS" id="PR00463">
    <property type="entry name" value="EP450I"/>
</dbReference>
<protein>
    <recommendedName>
        <fullName evidence="12">Cytochrome P450</fullName>
    </recommendedName>
</protein>
<dbReference type="GO" id="GO:0016705">
    <property type="term" value="F:oxidoreductase activity, acting on paired donors, with incorporation or reduction of molecular oxygen"/>
    <property type="evidence" value="ECO:0007669"/>
    <property type="project" value="InterPro"/>
</dbReference>
<feature type="binding site" description="axial binding residue" evidence="8">
    <location>
        <position position="470"/>
    </location>
    <ligand>
        <name>heme</name>
        <dbReference type="ChEBI" id="CHEBI:30413"/>
    </ligand>
    <ligandPart>
        <name>Fe</name>
        <dbReference type="ChEBI" id="CHEBI:18248"/>
    </ligandPart>
</feature>
<evidence type="ECO:0000313" key="10">
    <source>
        <dbReference type="EMBL" id="KAJ5093371.1"/>
    </source>
</evidence>
<keyword evidence="11" id="KW-1185">Reference proteome</keyword>
<accession>A0A9W9F4K1</accession>
<evidence type="ECO:0000256" key="2">
    <source>
        <dbReference type="ARBA" id="ARBA00010617"/>
    </source>
</evidence>
<reference evidence="10" key="1">
    <citation type="submission" date="2022-11" db="EMBL/GenBank/DDBJ databases">
        <authorList>
            <person name="Petersen C."/>
        </authorList>
    </citation>
    <scope>NUCLEOTIDE SEQUENCE</scope>
    <source>
        <strain evidence="10">IBT 30069</strain>
    </source>
</reference>
<dbReference type="PROSITE" id="PS00086">
    <property type="entry name" value="CYTOCHROME_P450"/>
    <property type="match status" value="1"/>
</dbReference>
<evidence type="ECO:0000256" key="6">
    <source>
        <dbReference type="ARBA" id="ARBA00023004"/>
    </source>
</evidence>
<dbReference type="OrthoDB" id="1470350at2759"/>
<evidence type="ECO:0000256" key="4">
    <source>
        <dbReference type="ARBA" id="ARBA00022723"/>
    </source>
</evidence>
<dbReference type="InterPro" id="IPR050121">
    <property type="entry name" value="Cytochrome_P450_monoxygenase"/>
</dbReference>
<proteinExistence type="inferred from homology"/>
<dbReference type="PANTHER" id="PTHR24305">
    <property type="entry name" value="CYTOCHROME P450"/>
    <property type="match status" value="1"/>
</dbReference>
<dbReference type="CDD" id="cd11061">
    <property type="entry name" value="CYP67-like"/>
    <property type="match status" value="1"/>
</dbReference>
<dbReference type="GO" id="GO:0043386">
    <property type="term" value="P:mycotoxin biosynthetic process"/>
    <property type="evidence" value="ECO:0007669"/>
    <property type="project" value="UniProtKB-ARBA"/>
</dbReference>
<gene>
    <name evidence="10" type="ORF">N7456_009232</name>
</gene>
<dbReference type="PANTHER" id="PTHR24305:SF237">
    <property type="entry name" value="CYTOCHROME P450 MONOOXYGENASE ATNE-RELATED"/>
    <property type="match status" value="1"/>
</dbReference>
<comment type="caution">
    <text evidence="10">The sequence shown here is derived from an EMBL/GenBank/DDBJ whole genome shotgun (WGS) entry which is preliminary data.</text>
</comment>
<dbReference type="PROSITE" id="PS51257">
    <property type="entry name" value="PROKAR_LIPOPROTEIN"/>
    <property type="match status" value="1"/>
</dbReference>
<evidence type="ECO:0000256" key="9">
    <source>
        <dbReference type="RuleBase" id="RU000461"/>
    </source>
</evidence>
<evidence type="ECO:0000313" key="11">
    <source>
        <dbReference type="Proteomes" id="UP001149165"/>
    </source>
</evidence>
<organism evidence="10 11">
    <name type="scientific">Penicillium angulare</name>
    <dbReference type="NCBI Taxonomy" id="116970"/>
    <lineage>
        <taxon>Eukaryota</taxon>
        <taxon>Fungi</taxon>
        <taxon>Dikarya</taxon>
        <taxon>Ascomycota</taxon>
        <taxon>Pezizomycotina</taxon>
        <taxon>Eurotiomycetes</taxon>
        <taxon>Eurotiomycetidae</taxon>
        <taxon>Eurotiales</taxon>
        <taxon>Aspergillaceae</taxon>
        <taxon>Penicillium</taxon>
    </lineage>
</organism>
<dbReference type="Pfam" id="PF00067">
    <property type="entry name" value="p450"/>
    <property type="match status" value="1"/>
</dbReference>
<dbReference type="GO" id="GO:0004497">
    <property type="term" value="F:monooxygenase activity"/>
    <property type="evidence" value="ECO:0007669"/>
    <property type="project" value="UniProtKB-KW"/>
</dbReference>
<evidence type="ECO:0000256" key="5">
    <source>
        <dbReference type="ARBA" id="ARBA00023002"/>
    </source>
</evidence>
<comment type="cofactor">
    <cofactor evidence="1 8">
        <name>heme</name>
        <dbReference type="ChEBI" id="CHEBI:30413"/>
    </cofactor>
</comment>
<keyword evidence="4 8" id="KW-0479">Metal-binding</keyword>
<dbReference type="InterPro" id="IPR001128">
    <property type="entry name" value="Cyt_P450"/>
</dbReference>
<sequence>MRLLLLCTAAAIILAYACTIAIYRLFFHPLAKYPGPKLAAITNWYPSFYAYRGDYHLKNRAWHDQYGDIVRAGPNTLWFNNRDALNDIYGIRANVRKVDAWAAYSASRRSPNVLSVIDKNVHSFKRRTLAAVFSQRGLKEIEGRILEHVEKFTDLLGTKDDSPSFLDASGWKSPKLMTQVCDWLSFDIIGDITYGKSFDMLRSPDLRWVPSVYSKMSHRGMACLAQPKVWQYKVDRIFLAPMYKDIVSAGTWVYERAKARVGMGDDVETNDAFSIMMSAKDEKRGLEYSLKDLWTESMLLLAAGMKNLSLPETNFETDSDMFLGTDTTSATMSALFFYLVHDRNALQRLAAEVRAAFSSEDEIRPGPELNSCTFLQACINETMRLIPAVPNGSPRCVLPGGLKVGDEVIPEGTTVATSLYVLMRRSDYFHNPDEFRPSRFIVDPAAGVDEESVQAAQQAFVPFGIGPRSCVGWKLGWTELNLALARTLFLYDMRLAPGARCCATNTSAKNCEYHFKGWSIAYPVQGASVQFKKRQ</sequence>
<dbReference type="InterPro" id="IPR002401">
    <property type="entry name" value="Cyt_P450_E_grp-I"/>
</dbReference>
<keyword evidence="5 9" id="KW-0560">Oxidoreductase</keyword>
<dbReference type="Gene3D" id="1.10.630.10">
    <property type="entry name" value="Cytochrome P450"/>
    <property type="match status" value="1"/>
</dbReference>
<reference evidence="10" key="2">
    <citation type="journal article" date="2023" name="IMA Fungus">
        <title>Comparative genomic study of the Penicillium genus elucidates a diverse pangenome and 15 lateral gene transfer events.</title>
        <authorList>
            <person name="Petersen C."/>
            <person name="Sorensen T."/>
            <person name="Nielsen M.R."/>
            <person name="Sondergaard T.E."/>
            <person name="Sorensen J.L."/>
            <person name="Fitzpatrick D.A."/>
            <person name="Frisvad J.C."/>
            <person name="Nielsen K.L."/>
        </authorList>
    </citation>
    <scope>NUCLEOTIDE SEQUENCE</scope>
    <source>
        <strain evidence="10">IBT 30069</strain>
    </source>
</reference>
<dbReference type="GO" id="GO:0005506">
    <property type="term" value="F:iron ion binding"/>
    <property type="evidence" value="ECO:0007669"/>
    <property type="project" value="InterPro"/>
</dbReference>
<dbReference type="SUPFAM" id="SSF48264">
    <property type="entry name" value="Cytochrome P450"/>
    <property type="match status" value="1"/>
</dbReference>
<keyword evidence="7 9" id="KW-0503">Monooxygenase</keyword>
<dbReference type="AlphaFoldDB" id="A0A9W9F4K1"/>
<evidence type="ECO:0000256" key="8">
    <source>
        <dbReference type="PIRSR" id="PIRSR602401-1"/>
    </source>
</evidence>
<dbReference type="InterPro" id="IPR017972">
    <property type="entry name" value="Cyt_P450_CS"/>
</dbReference>
<evidence type="ECO:0000256" key="1">
    <source>
        <dbReference type="ARBA" id="ARBA00001971"/>
    </source>
</evidence>
<dbReference type="Proteomes" id="UP001149165">
    <property type="component" value="Unassembled WGS sequence"/>
</dbReference>
<dbReference type="InterPro" id="IPR036396">
    <property type="entry name" value="Cyt_P450_sf"/>
</dbReference>
<keyword evidence="6 8" id="KW-0408">Iron</keyword>
<keyword evidence="3 8" id="KW-0349">Heme</keyword>
<dbReference type="PRINTS" id="PR00385">
    <property type="entry name" value="P450"/>
</dbReference>
<comment type="similarity">
    <text evidence="2 9">Belongs to the cytochrome P450 family.</text>
</comment>
<evidence type="ECO:0000256" key="3">
    <source>
        <dbReference type="ARBA" id="ARBA00022617"/>
    </source>
</evidence>
<name>A0A9W9F4K1_9EURO</name>